<keyword evidence="2" id="KW-1133">Transmembrane helix</keyword>
<sequence>MSTERQRLDALREHALRDIVELDRQVATGEIPETAAQRLRAEYEATAARALDALDSLDDSPDRHGRRRPGAPLARRAIYLTAGVVAVLAVAVVLPRFTAERPENGFITGNQVAQPARPQDVPRRDPSTVSNEEMEAVIARNPGVLGMRLALAERYLEQGALDRAAEHYGVGLKQQPDNPRVLAGAGRVLLAQDKPEEAARFSARALSTAPSSADALMLQAEILAPRDPRAARSIAQELTEREDLDPDVRRRADDLVRGGGLR</sequence>
<evidence type="ECO:0000313" key="3">
    <source>
        <dbReference type="EMBL" id="MFC7339897.1"/>
    </source>
</evidence>
<dbReference type="Proteomes" id="UP001596504">
    <property type="component" value="Unassembled WGS sequence"/>
</dbReference>
<dbReference type="EMBL" id="JBHTCJ010000001">
    <property type="protein sequence ID" value="MFC7339897.1"/>
    <property type="molecule type" value="Genomic_DNA"/>
</dbReference>
<feature type="region of interest" description="Disordered" evidence="1">
    <location>
        <begin position="242"/>
        <end position="262"/>
    </location>
</feature>
<accession>A0ABW2LBS5</accession>
<keyword evidence="2" id="KW-0472">Membrane</keyword>
<feature type="compositionally biased region" description="Basic and acidic residues" evidence="1">
    <location>
        <begin position="242"/>
        <end position="256"/>
    </location>
</feature>
<proteinExistence type="predicted"/>
<dbReference type="RefSeq" id="WP_380662849.1">
    <property type="nucleotide sequence ID" value="NZ_JBHTCJ010000001.1"/>
</dbReference>
<reference evidence="4" key="1">
    <citation type="journal article" date="2019" name="Int. J. Syst. Evol. Microbiol.">
        <title>The Global Catalogue of Microorganisms (GCM) 10K type strain sequencing project: providing services to taxonomists for standard genome sequencing and annotation.</title>
        <authorList>
            <consortium name="The Broad Institute Genomics Platform"/>
            <consortium name="The Broad Institute Genome Sequencing Center for Infectious Disease"/>
            <person name="Wu L."/>
            <person name="Ma J."/>
        </authorList>
    </citation>
    <scope>NUCLEOTIDE SEQUENCE [LARGE SCALE GENOMIC DNA]</scope>
    <source>
        <strain evidence="4">WLHS5</strain>
    </source>
</reference>
<feature type="transmembrane region" description="Helical" evidence="2">
    <location>
        <begin position="77"/>
        <end position="97"/>
    </location>
</feature>
<dbReference type="InterPro" id="IPR011990">
    <property type="entry name" value="TPR-like_helical_dom_sf"/>
</dbReference>
<protein>
    <submittedName>
        <fullName evidence="3">Tetratricopeptide repeat protein</fullName>
    </submittedName>
</protein>
<keyword evidence="2" id="KW-0812">Transmembrane</keyword>
<evidence type="ECO:0000256" key="1">
    <source>
        <dbReference type="SAM" id="MobiDB-lite"/>
    </source>
</evidence>
<dbReference type="Pfam" id="PF14559">
    <property type="entry name" value="TPR_19"/>
    <property type="match status" value="1"/>
</dbReference>
<gene>
    <name evidence="3" type="ORF">ACFQRI_00625</name>
</gene>
<feature type="region of interest" description="Disordered" evidence="1">
    <location>
        <begin position="109"/>
        <end position="131"/>
    </location>
</feature>
<keyword evidence="4" id="KW-1185">Reference proteome</keyword>
<evidence type="ECO:0000313" key="4">
    <source>
        <dbReference type="Proteomes" id="UP001596504"/>
    </source>
</evidence>
<evidence type="ECO:0000256" key="2">
    <source>
        <dbReference type="SAM" id="Phobius"/>
    </source>
</evidence>
<comment type="caution">
    <text evidence="3">The sequence shown here is derived from an EMBL/GenBank/DDBJ whole genome shotgun (WGS) entry which is preliminary data.</text>
</comment>
<dbReference type="SUPFAM" id="SSF48452">
    <property type="entry name" value="TPR-like"/>
    <property type="match status" value="1"/>
</dbReference>
<dbReference type="Gene3D" id="1.25.40.10">
    <property type="entry name" value="Tetratricopeptide repeat domain"/>
    <property type="match status" value="1"/>
</dbReference>
<organism evidence="3 4">
    <name type="scientific">Saccharopolyspora griseoalba</name>
    <dbReference type="NCBI Taxonomy" id="1431848"/>
    <lineage>
        <taxon>Bacteria</taxon>
        <taxon>Bacillati</taxon>
        <taxon>Actinomycetota</taxon>
        <taxon>Actinomycetes</taxon>
        <taxon>Pseudonocardiales</taxon>
        <taxon>Pseudonocardiaceae</taxon>
        <taxon>Saccharopolyspora</taxon>
    </lineage>
</organism>
<name>A0ABW2LBS5_9PSEU</name>